<keyword evidence="3" id="KW-0863">Zinc-finger</keyword>
<dbReference type="OMA" id="ACFSIDF"/>
<dbReference type="SUPFAM" id="SSF57889">
    <property type="entry name" value="Cysteine-rich domain"/>
    <property type="match status" value="1"/>
</dbReference>
<dbReference type="EMBL" id="NKQK01000013">
    <property type="protein sequence ID" value="PSS13796.1"/>
    <property type="molecule type" value="Genomic_DNA"/>
</dbReference>
<dbReference type="SMART" id="SM00249">
    <property type="entry name" value="PHD"/>
    <property type="match status" value="2"/>
</dbReference>
<dbReference type="InParanoid" id="A0A2R6QRP3"/>
<dbReference type="InterPro" id="IPR046349">
    <property type="entry name" value="C1-like_sf"/>
</dbReference>
<dbReference type="GO" id="GO:0008270">
    <property type="term" value="F:zinc ion binding"/>
    <property type="evidence" value="ECO:0007669"/>
    <property type="project" value="UniProtKB-KW"/>
</dbReference>
<feature type="region of interest" description="Disordered" evidence="5">
    <location>
        <begin position="1"/>
        <end position="23"/>
    </location>
</feature>
<feature type="region of interest" description="Disordered" evidence="5">
    <location>
        <begin position="326"/>
        <end position="347"/>
    </location>
</feature>
<sequence>MEEPEKNRLSHHFSHEHPLEHTSLPPEGNSNTCFGCKLNIFSGKDYYKCRSCPFSLHQVCHNMPQIVQHPADPNHHLTLQAVTSSSKSPFKCKACGHQITGFYYNCAMCGDYYHILCSAVPLSIKTPSHVHRLKLEFLPPYDFQCDLCKKPSYHGWLYRCRLCEFDAHLACAITYKGAEWLQHQSVPMYNPSLQKGHELMELITRGMNGLDQSQPQPQDQLSRISEDLTVPSYQFSDACFSIDFAKSLLGDDQHEMEDMPEVKTSTHSYAVLPKGVMDPLKPAKQGLSTLENKEDFGSQYYRDPNTKNGLNFKFSSTAHTWMELGQESQKRKANVRDGTDDIENMKSDTESSRHSCWSRRLFCF</sequence>
<evidence type="ECO:0000256" key="5">
    <source>
        <dbReference type="SAM" id="MobiDB-lite"/>
    </source>
</evidence>
<evidence type="ECO:0000256" key="2">
    <source>
        <dbReference type="ARBA" id="ARBA00022737"/>
    </source>
</evidence>
<protein>
    <submittedName>
        <fullName evidence="7">Nucleoredoxin 3</fullName>
    </submittedName>
</protein>
<organism evidence="7 8">
    <name type="scientific">Actinidia chinensis var. chinensis</name>
    <name type="common">Chinese soft-hair kiwi</name>
    <dbReference type="NCBI Taxonomy" id="1590841"/>
    <lineage>
        <taxon>Eukaryota</taxon>
        <taxon>Viridiplantae</taxon>
        <taxon>Streptophyta</taxon>
        <taxon>Embryophyta</taxon>
        <taxon>Tracheophyta</taxon>
        <taxon>Spermatophyta</taxon>
        <taxon>Magnoliopsida</taxon>
        <taxon>eudicotyledons</taxon>
        <taxon>Gunneridae</taxon>
        <taxon>Pentapetalae</taxon>
        <taxon>asterids</taxon>
        <taxon>Ericales</taxon>
        <taxon>Actinidiaceae</taxon>
        <taxon>Actinidia</taxon>
    </lineage>
</organism>
<keyword evidence="2" id="KW-0677">Repeat</keyword>
<feature type="domain" description="Zinc finger PHD-type" evidence="6">
    <location>
        <begin position="32"/>
        <end position="70"/>
    </location>
</feature>
<dbReference type="InterPro" id="IPR004146">
    <property type="entry name" value="DC1"/>
</dbReference>
<dbReference type="Pfam" id="PF03107">
    <property type="entry name" value="C1_2"/>
    <property type="match status" value="3"/>
</dbReference>
<keyword evidence="8" id="KW-1185">Reference proteome</keyword>
<evidence type="ECO:0000256" key="3">
    <source>
        <dbReference type="ARBA" id="ARBA00022771"/>
    </source>
</evidence>
<dbReference type="InterPro" id="IPR001965">
    <property type="entry name" value="Znf_PHD"/>
</dbReference>
<evidence type="ECO:0000256" key="4">
    <source>
        <dbReference type="ARBA" id="ARBA00022833"/>
    </source>
</evidence>
<dbReference type="STRING" id="1590841.A0A2R6QRP3"/>
<dbReference type="PANTHER" id="PTHR46288:SF17">
    <property type="entry name" value="CYSTEINE_HISTIDINE-RICH C1 DOMAIN PROTEIN"/>
    <property type="match status" value="1"/>
</dbReference>
<evidence type="ECO:0000313" key="8">
    <source>
        <dbReference type="Proteomes" id="UP000241394"/>
    </source>
</evidence>
<dbReference type="Proteomes" id="UP000241394">
    <property type="component" value="Chromosome LG13"/>
</dbReference>
<dbReference type="AlphaFoldDB" id="A0A2R6QRP3"/>
<proteinExistence type="predicted"/>
<evidence type="ECO:0000256" key="1">
    <source>
        <dbReference type="ARBA" id="ARBA00022723"/>
    </source>
</evidence>
<name>A0A2R6QRP3_ACTCC</name>
<dbReference type="Gramene" id="PSS13796">
    <property type="protein sequence ID" value="PSS13796"/>
    <property type="gene ID" value="CEY00_Acc14407"/>
</dbReference>
<evidence type="ECO:0000313" key="7">
    <source>
        <dbReference type="EMBL" id="PSS13796.1"/>
    </source>
</evidence>
<dbReference type="PANTHER" id="PTHR46288">
    <property type="entry name" value="PHORBOL-ESTER/DAG-TYPE DOMAIN-CONTAINING PROTEIN"/>
    <property type="match status" value="1"/>
</dbReference>
<dbReference type="OrthoDB" id="1483207at2759"/>
<gene>
    <name evidence="7" type="ORF">CEY00_Acc14407</name>
</gene>
<keyword evidence="1" id="KW-0479">Metal-binding</keyword>
<feature type="compositionally biased region" description="Basic and acidic residues" evidence="5">
    <location>
        <begin position="328"/>
        <end position="347"/>
    </location>
</feature>
<reference evidence="7 8" key="1">
    <citation type="submission" date="2017-07" db="EMBL/GenBank/DDBJ databases">
        <title>An improved, manually edited Actinidia chinensis var. chinensis (kiwifruit) genome highlights the challenges associated with draft genomes and gene prediction in plants.</title>
        <authorList>
            <person name="Pilkington S."/>
            <person name="Crowhurst R."/>
            <person name="Hilario E."/>
            <person name="Nardozza S."/>
            <person name="Fraser L."/>
            <person name="Peng Y."/>
            <person name="Gunaseelan K."/>
            <person name="Simpson R."/>
            <person name="Tahir J."/>
            <person name="Deroles S."/>
            <person name="Templeton K."/>
            <person name="Luo Z."/>
            <person name="Davy M."/>
            <person name="Cheng C."/>
            <person name="Mcneilage M."/>
            <person name="Scaglione D."/>
            <person name="Liu Y."/>
            <person name="Zhang Q."/>
            <person name="Datson P."/>
            <person name="De Silva N."/>
            <person name="Gardiner S."/>
            <person name="Bassett H."/>
            <person name="Chagne D."/>
            <person name="Mccallum J."/>
            <person name="Dzierzon H."/>
            <person name="Deng C."/>
            <person name="Wang Y.-Y."/>
            <person name="Barron N."/>
            <person name="Manako K."/>
            <person name="Bowen J."/>
            <person name="Foster T."/>
            <person name="Erridge Z."/>
            <person name="Tiffin H."/>
            <person name="Waite C."/>
            <person name="Davies K."/>
            <person name="Grierson E."/>
            <person name="Laing W."/>
            <person name="Kirk R."/>
            <person name="Chen X."/>
            <person name="Wood M."/>
            <person name="Montefiori M."/>
            <person name="Brummell D."/>
            <person name="Schwinn K."/>
            <person name="Catanach A."/>
            <person name="Fullerton C."/>
            <person name="Li D."/>
            <person name="Meiyalaghan S."/>
            <person name="Nieuwenhuizen N."/>
            <person name="Read N."/>
            <person name="Prakash R."/>
            <person name="Hunter D."/>
            <person name="Zhang H."/>
            <person name="Mckenzie M."/>
            <person name="Knabel M."/>
            <person name="Harris A."/>
            <person name="Allan A."/>
            <person name="Chen A."/>
            <person name="Janssen B."/>
            <person name="Plunkett B."/>
            <person name="Dwamena C."/>
            <person name="Voogd C."/>
            <person name="Leif D."/>
            <person name="Lafferty D."/>
            <person name="Souleyre E."/>
            <person name="Varkonyi-Gasic E."/>
            <person name="Gambi F."/>
            <person name="Hanley J."/>
            <person name="Yao J.-L."/>
            <person name="Cheung J."/>
            <person name="David K."/>
            <person name="Warren B."/>
            <person name="Marsh K."/>
            <person name="Snowden K."/>
            <person name="Lin-Wang K."/>
            <person name="Brian L."/>
            <person name="Martinez-Sanchez M."/>
            <person name="Wang M."/>
            <person name="Ileperuma N."/>
            <person name="Macnee N."/>
            <person name="Campin R."/>
            <person name="Mcatee P."/>
            <person name="Drummond R."/>
            <person name="Espley R."/>
            <person name="Ireland H."/>
            <person name="Wu R."/>
            <person name="Atkinson R."/>
            <person name="Karunairetnam S."/>
            <person name="Bulley S."/>
            <person name="Chunkath S."/>
            <person name="Hanley Z."/>
            <person name="Storey R."/>
            <person name="Thrimawithana A."/>
            <person name="Thomson S."/>
            <person name="David C."/>
            <person name="Testolin R."/>
        </authorList>
    </citation>
    <scope>NUCLEOTIDE SEQUENCE [LARGE SCALE GENOMIC DNA]</scope>
    <source>
        <strain evidence="8">cv. Red5</strain>
        <tissue evidence="7">Young leaf</tissue>
    </source>
</reference>
<feature type="domain" description="Zinc finger PHD-type" evidence="6">
    <location>
        <begin position="91"/>
        <end position="149"/>
    </location>
</feature>
<accession>A0A2R6QRP3</accession>
<comment type="caution">
    <text evidence="7">The sequence shown here is derived from an EMBL/GenBank/DDBJ whole genome shotgun (WGS) entry which is preliminary data.</text>
</comment>
<feature type="compositionally biased region" description="Basic and acidic residues" evidence="5">
    <location>
        <begin position="1"/>
        <end position="20"/>
    </location>
</feature>
<evidence type="ECO:0000259" key="6">
    <source>
        <dbReference type="SMART" id="SM00249"/>
    </source>
</evidence>
<reference evidence="8" key="2">
    <citation type="journal article" date="2018" name="BMC Genomics">
        <title>A manually annotated Actinidia chinensis var. chinensis (kiwifruit) genome highlights the challenges associated with draft genomes and gene prediction in plants.</title>
        <authorList>
            <person name="Pilkington S.M."/>
            <person name="Crowhurst R."/>
            <person name="Hilario E."/>
            <person name="Nardozza S."/>
            <person name="Fraser L."/>
            <person name="Peng Y."/>
            <person name="Gunaseelan K."/>
            <person name="Simpson R."/>
            <person name="Tahir J."/>
            <person name="Deroles S.C."/>
            <person name="Templeton K."/>
            <person name="Luo Z."/>
            <person name="Davy M."/>
            <person name="Cheng C."/>
            <person name="McNeilage M."/>
            <person name="Scaglione D."/>
            <person name="Liu Y."/>
            <person name="Zhang Q."/>
            <person name="Datson P."/>
            <person name="De Silva N."/>
            <person name="Gardiner S.E."/>
            <person name="Bassett H."/>
            <person name="Chagne D."/>
            <person name="McCallum J."/>
            <person name="Dzierzon H."/>
            <person name="Deng C."/>
            <person name="Wang Y.Y."/>
            <person name="Barron L."/>
            <person name="Manako K."/>
            <person name="Bowen J."/>
            <person name="Foster T.M."/>
            <person name="Erridge Z.A."/>
            <person name="Tiffin H."/>
            <person name="Waite C.N."/>
            <person name="Davies K.M."/>
            <person name="Grierson E.P."/>
            <person name="Laing W.A."/>
            <person name="Kirk R."/>
            <person name="Chen X."/>
            <person name="Wood M."/>
            <person name="Montefiori M."/>
            <person name="Brummell D.A."/>
            <person name="Schwinn K.E."/>
            <person name="Catanach A."/>
            <person name="Fullerton C."/>
            <person name="Li D."/>
            <person name="Meiyalaghan S."/>
            <person name="Nieuwenhuizen N."/>
            <person name="Read N."/>
            <person name="Prakash R."/>
            <person name="Hunter D."/>
            <person name="Zhang H."/>
            <person name="McKenzie M."/>
            <person name="Knabel M."/>
            <person name="Harris A."/>
            <person name="Allan A.C."/>
            <person name="Gleave A."/>
            <person name="Chen A."/>
            <person name="Janssen B.J."/>
            <person name="Plunkett B."/>
            <person name="Ampomah-Dwamena C."/>
            <person name="Voogd C."/>
            <person name="Leif D."/>
            <person name="Lafferty D."/>
            <person name="Souleyre E.J.F."/>
            <person name="Varkonyi-Gasic E."/>
            <person name="Gambi F."/>
            <person name="Hanley J."/>
            <person name="Yao J.L."/>
            <person name="Cheung J."/>
            <person name="David K.M."/>
            <person name="Warren B."/>
            <person name="Marsh K."/>
            <person name="Snowden K.C."/>
            <person name="Lin-Wang K."/>
            <person name="Brian L."/>
            <person name="Martinez-Sanchez M."/>
            <person name="Wang M."/>
            <person name="Ileperuma N."/>
            <person name="Macnee N."/>
            <person name="Campin R."/>
            <person name="McAtee P."/>
            <person name="Drummond R.S.M."/>
            <person name="Espley R.V."/>
            <person name="Ireland H.S."/>
            <person name="Wu R."/>
            <person name="Atkinson R.G."/>
            <person name="Karunairetnam S."/>
            <person name="Bulley S."/>
            <person name="Chunkath S."/>
            <person name="Hanley Z."/>
            <person name="Storey R."/>
            <person name="Thrimawithana A.H."/>
            <person name="Thomson S."/>
            <person name="David C."/>
            <person name="Testolin R."/>
            <person name="Huang H."/>
            <person name="Hellens R.P."/>
            <person name="Schaffer R.J."/>
        </authorList>
    </citation>
    <scope>NUCLEOTIDE SEQUENCE [LARGE SCALE GENOMIC DNA]</scope>
    <source>
        <strain evidence="8">cv. Red5</strain>
    </source>
</reference>
<keyword evidence="4" id="KW-0862">Zinc</keyword>